<evidence type="ECO:0000313" key="3">
    <source>
        <dbReference type="Proteomes" id="UP000663852"/>
    </source>
</evidence>
<evidence type="ECO:0000256" key="1">
    <source>
        <dbReference type="SAM" id="MobiDB-lite"/>
    </source>
</evidence>
<dbReference type="EMBL" id="CAJNOJ010000009">
    <property type="protein sequence ID" value="CAF0775965.1"/>
    <property type="molecule type" value="Genomic_DNA"/>
</dbReference>
<comment type="caution">
    <text evidence="2">The sequence shown here is derived from an EMBL/GenBank/DDBJ whole genome shotgun (WGS) entry which is preliminary data.</text>
</comment>
<feature type="region of interest" description="Disordered" evidence="1">
    <location>
        <begin position="186"/>
        <end position="264"/>
    </location>
</feature>
<feature type="compositionally biased region" description="Polar residues" evidence="1">
    <location>
        <begin position="245"/>
        <end position="255"/>
    </location>
</feature>
<gene>
    <name evidence="2" type="ORF">EDS130_LOCUS3575</name>
</gene>
<evidence type="ECO:0000313" key="2">
    <source>
        <dbReference type="EMBL" id="CAF0775965.1"/>
    </source>
</evidence>
<feature type="compositionally biased region" description="Polar residues" evidence="1">
    <location>
        <begin position="186"/>
        <end position="196"/>
    </location>
</feature>
<protein>
    <submittedName>
        <fullName evidence="2">Uncharacterized protein</fullName>
    </submittedName>
</protein>
<feature type="region of interest" description="Disordered" evidence="1">
    <location>
        <begin position="48"/>
        <end position="76"/>
    </location>
</feature>
<proteinExistence type="predicted"/>
<dbReference type="AlphaFoldDB" id="A0A813R3C4"/>
<dbReference type="OrthoDB" id="10044987at2759"/>
<sequence length="377" mass="41554">MGTAESSQSSEMGVIAGLTNQSAFHQQSPNVARLIRSETSSKMEYEFPITDVPPTSPSHHHHGGGGGGGGTVNHSLNHTRLDQTYSHPTSTLTSPQLISHNSQLLANTDNMTHPKIHSNQTSSLWITLTSCFGCRTRNSNDASTNSLRDKVHAIRIVRASNDLTPAVFDSHYNIITLEQLRECDNNGGSTVSSLPNDLSDPLPSQNSDANSSNQNGNGSVTAASSAAAKKNSNTRLKKKKKKRTVQSTYASQGINSDDDDDRSGRTINVELPNLNRLDTKGTILMQHVCKLYCWELIDSKCLRYYQRMIINVSACLPRNFVNISDIGVSFYCYLDLSRSRLDNTGSKLFQIKSKPCTFNDAEQSYRLPDKNTNYEFT</sequence>
<dbReference type="Proteomes" id="UP000663852">
    <property type="component" value="Unassembled WGS sequence"/>
</dbReference>
<reference evidence="2" key="1">
    <citation type="submission" date="2021-02" db="EMBL/GenBank/DDBJ databases">
        <authorList>
            <person name="Nowell W R."/>
        </authorList>
    </citation>
    <scope>NUCLEOTIDE SEQUENCE</scope>
</reference>
<feature type="compositionally biased region" description="Basic residues" evidence="1">
    <location>
        <begin position="235"/>
        <end position="244"/>
    </location>
</feature>
<feature type="compositionally biased region" description="Low complexity" evidence="1">
    <location>
        <begin position="204"/>
        <end position="234"/>
    </location>
</feature>
<organism evidence="2 3">
    <name type="scientific">Adineta ricciae</name>
    <name type="common">Rotifer</name>
    <dbReference type="NCBI Taxonomy" id="249248"/>
    <lineage>
        <taxon>Eukaryota</taxon>
        <taxon>Metazoa</taxon>
        <taxon>Spiralia</taxon>
        <taxon>Gnathifera</taxon>
        <taxon>Rotifera</taxon>
        <taxon>Eurotatoria</taxon>
        <taxon>Bdelloidea</taxon>
        <taxon>Adinetida</taxon>
        <taxon>Adinetidae</taxon>
        <taxon>Adineta</taxon>
    </lineage>
</organism>
<name>A0A813R3C4_ADIRI</name>
<accession>A0A813R3C4</accession>